<evidence type="ECO:0000256" key="2">
    <source>
        <dbReference type="ARBA" id="ARBA00005124"/>
    </source>
</evidence>
<dbReference type="Pfam" id="PF10437">
    <property type="entry name" value="Lip_prot_lig_C"/>
    <property type="match status" value="1"/>
</dbReference>
<sequence>MAHFYLSDSNDCYINAATEEYLLKHLNLSLPIIYIWQNADTIFIGRNQNTLAQINTNETTKDKINLIRRFSGGGTVFQDLGNICYSYIDYLDEKRANAYQFFAQPIIEFLNSLKINATFKGRNDLEIEGMKFSGTAQYLYQDKILHHGTLLYNTDMSKLAKYLHVDKAKIQAKGIDSIKKRVTNIIDHLQEKRSVTWFIDELIKFYFKKYNLTKIVLDDQAKQWIKDRANNHFKSWEWIYGSSQEYKFNNKKRFSGGELELSLNTDQGVIKQIKFNGDFLSVKQIEEIEEKLQNTKFDYQSFSQVLDQFDLPLYLGTITKEELLSLLFDNK</sequence>
<comment type="catalytic activity">
    <reaction evidence="7">
        <text>L-lysyl-[lipoyl-carrier protein] + (R)-lipoate + ATP = N(6)-[(R)-lipoyl]-L-lysyl-[lipoyl-carrier protein] + AMP + diphosphate + H(+)</text>
        <dbReference type="Rhea" id="RHEA:49288"/>
        <dbReference type="Rhea" id="RHEA-COMP:10500"/>
        <dbReference type="Rhea" id="RHEA-COMP:10502"/>
        <dbReference type="ChEBI" id="CHEBI:15378"/>
        <dbReference type="ChEBI" id="CHEBI:29969"/>
        <dbReference type="ChEBI" id="CHEBI:30616"/>
        <dbReference type="ChEBI" id="CHEBI:33019"/>
        <dbReference type="ChEBI" id="CHEBI:83088"/>
        <dbReference type="ChEBI" id="CHEBI:83099"/>
        <dbReference type="ChEBI" id="CHEBI:456215"/>
        <dbReference type="EC" id="6.3.1.20"/>
    </reaction>
</comment>
<dbReference type="PANTHER" id="PTHR12561:SF3">
    <property type="entry name" value="LIPOYLTRANSFERASE 1, MITOCHONDRIAL"/>
    <property type="match status" value="1"/>
</dbReference>
<dbReference type="UniPathway" id="UPA00537">
    <property type="reaction ID" value="UER00594"/>
</dbReference>
<dbReference type="InterPro" id="IPR004143">
    <property type="entry name" value="BPL_LPL_catalytic"/>
</dbReference>
<accession>A0A0F6CKX3</accession>
<dbReference type="Pfam" id="PF21948">
    <property type="entry name" value="LplA-B_cat"/>
    <property type="match status" value="1"/>
</dbReference>
<comment type="pathway">
    <text evidence="2">Protein modification; protein lipoylation via exogenous pathway; protein N(6)-(lipoyl)lysine from lipoate: step 1/2.</text>
</comment>
<evidence type="ECO:0000256" key="4">
    <source>
        <dbReference type="ARBA" id="ARBA00022598"/>
    </source>
</evidence>
<evidence type="ECO:0000256" key="6">
    <source>
        <dbReference type="ARBA" id="ARBA00022840"/>
    </source>
</evidence>
<name>A0A0F6CKX3_MYCGL</name>
<dbReference type="AlphaFoldDB" id="A0A0F6CKX3"/>
<evidence type="ECO:0000256" key="7">
    <source>
        <dbReference type="ARBA" id="ARBA00048037"/>
    </source>
</evidence>
<dbReference type="SUPFAM" id="SSF55681">
    <property type="entry name" value="Class II aaRS and biotin synthetases"/>
    <property type="match status" value="1"/>
</dbReference>
<protein>
    <recommendedName>
        <fullName evidence="3">lipoate--protein ligase</fullName>
        <ecNumber evidence="3">6.3.1.20</ecNumber>
    </recommendedName>
</protein>
<dbReference type="Gene3D" id="3.30.930.10">
    <property type="entry name" value="Bira Bifunctional Protein, Domain 2"/>
    <property type="match status" value="1"/>
</dbReference>
<dbReference type="InterPro" id="IPR045864">
    <property type="entry name" value="aa-tRNA-synth_II/BPL/LPL"/>
</dbReference>
<evidence type="ECO:0000256" key="1">
    <source>
        <dbReference type="ARBA" id="ARBA00005085"/>
    </source>
</evidence>
<gene>
    <name evidence="9" type="primary">lplA</name>
    <name evidence="9" type="ORF">GCW_02730</name>
</gene>
<dbReference type="RefSeq" id="WP_011884661.1">
    <property type="nucleotide sequence ID" value="NC_023030.2"/>
</dbReference>
<dbReference type="CDD" id="cd16443">
    <property type="entry name" value="LplA"/>
    <property type="match status" value="1"/>
</dbReference>
<dbReference type="PANTHER" id="PTHR12561">
    <property type="entry name" value="LIPOATE-PROTEIN LIGASE"/>
    <property type="match status" value="1"/>
</dbReference>
<dbReference type="InterPro" id="IPR019491">
    <property type="entry name" value="Lipoate_protein_ligase_C"/>
</dbReference>
<dbReference type="GO" id="GO:0009249">
    <property type="term" value="P:protein lipoylation"/>
    <property type="evidence" value="ECO:0007669"/>
    <property type="project" value="InterPro"/>
</dbReference>
<evidence type="ECO:0000259" key="8">
    <source>
        <dbReference type="PROSITE" id="PS51733"/>
    </source>
</evidence>
<proteinExistence type="predicted"/>
<dbReference type="Gene3D" id="3.30.390.50">
    <property type="entry name" value="CO dehydrogenase flavoprotein, C-terminal domain"/>
    <property type="match status" value="1"/>
</dbReference>
<dbReference type="Proteomes" id="UP000018735">
    <property type="component" value="Chromosome"/>
</dbReference>
<dbReference type="InterPro" id="IPR004562">
    <property type="entry name" value="LipoylTrfase_LipoateP_Ligase"/>
</dbReference>
<evidence type="ECO:0000256" key="5">
    <source>
        <dbReference type="ARBA" id="ARBA00022741"/>
    </source>
</evidence>
<organism evidence="9 10">
    <name type="scientific">Mycoplasmoides gallisepticum S6</name>
    <dbReference type="NCBI Taxonomy" id="1006581"/>
    <lineage>
        <taxon>Bacteria</taxon>
        <taxon>Bacillati</taxon>
        <taxon>Mycoplasmatota</taxon>
        <taxon>Mycoplasmoidales</taxon>
        <taxon>Mycoplasmoidaceae</taxon>
        <taxon>Mycoplasmoides</taxon>
    </lineage>
</organism>
<dbReference type="eggNOG" id="COG0095">
    <property type="taxonomic scope" value="Bacteria"/>
</dbReference>
<dbReference type="GO" id="GO:0017118">
    <property type="term" value="F:lipoyltransferase activity"/>
    <property type="evidence" value="ECO:0007669"/>
    <property type="project" value="TreeGrafter"/>
</dbReference>
<keyword evidence="5" id="KW-0547">Nucleotide-binding</keyword>
<dbReference type="HOGENOM" id="CLU_022986_0_2_14"/>
<evidence type="ECO:0000256" key="3">
    <source>
        <dbReference type="ARBA" id="ARBA00012367"/>
    </source>
</evidence>
<dbReference type="EC" id="6.3.1.20" evidence="3"/>
<dbReference type="SUPFAM" id="SSF82649">
    <property type="entry name" value="SufE/NifU"/>
    <property type="match status" value="1"/>
</dbReference>
<dbReference type="EMBL" id="CP006916">
    <property type="protein sequence ID" value="AHB99745.1"/>
    <property type="molecule type" value="Genomic_DNA"/>
</dbReference>
<dbReference type="GO" id="GO:0005524">
    <property type="term" value="F:ATP binding"/>
    <property type="evidence" value="ECO:0007669"/>
    <property type="project" value="UniProtKB-KW"/>
</dbReference>
<comment type="pathway">
    <text evidence="1">Protein modification; protein lipoylation via exogenous pathway; protein N(6)-(lipoyl)lysine from lipoate: step 2/2.</text>
</comment>
<evidence type="ECO:0000313" key="9">
    <source>
        <dbReference type="EMBL" id="AHB99745.1"/>
    </source>
</evidence>
<keyword evidence="4 9" id="KW-0436">Ligase</keyword>
<evidence type="ECO:0000313" key="10">
    <source>
        <dbReference type="Proteomes" id="UP000018735"/>
    </source>
</evidence>
<dbReference type="PROSITE" id="PS51733">
    <property type="entry name" value="BPL_LPL_CATALYTIC"/>
    <property type="match status" value="1"/>
</dbReference>
<dbReference type="KEGG" id="mgz:GCW_02730"/>
<dbReference type="GO" id="GO:0005737">
    <property type="term" value="C:cytoplasm"/>
    <property type="evidence" value="ECO:0007669"/>
    <property type="project" value="TreeGrafter"/>
</dbReference>
<dbReference type="NCBIfam" id="TIGR00545">
    <property type="entry name" value="lipoyltrans"/>
    <property type="match status" value="1"/>
</dbReference>
<reference evidence="9 10" key="1">
    <citation type="journal article" date="2011" name="PLoS ONE">
        <title>Core proteome of the minimal cell: comparative proteomics of three mollicute species.</title>
        <authorList>
            <person name="Fisunov G.Y."/>
            <person name="Alexeev D.G."/>
            <person name="Bazaleev N.A."/>
            <person name="Ladygina V.G."/>
            <person name="Galyamina M.A."/>
            <person name="Kondratov I.G."/>
            <person name="Zhukova N.A."/>
            <person name="Serebryakova M.V."/>
            <person name="Demina I.A."/>
            <person name="Govorun V.M."/>
        </authorList>
    </citation>
    <scope>NUCLEOTIDE SEQUENCE [LARGE SCALE GENOMIC DNA]</scope>
    <source>
        <strain evidence="9 10">S6</strain>
    </source>
</reference>
<dbReference type="GO" id="GO:0016979">
    <property type="term" value="F:lipoate-protein ligase activity"/>
    <property type="evidence" value="ECO:0007669"/>
    <property type="project" value="UniProtKB-EC"/>
</dbReference>
<feature type="domain" description="BPL/LPL catalytic" evidence="8">
    <location>
        <begin position="27"/>
        <end position="214"/>
    </location>
</feature>
<keyword evidence="6" id="KW-0067">ATP-binding</keyword>